<protein>
    <recommendedName>
        <fullName evidence="4">DUF455-domain-containing protein</fullName>
    </recommendedName>
</protein>
<feature type="compositionally biased region" description="Polar residues" evidence="1">
    <location>
        <begin position="157"/>
        <end position="174"/>
    </location>
</feature>
<dbReference type="OrthoDB" id="3256662at2759"/>
<reference evidence="2" key="1">
    <citation type="journal article" date="2019" name="Environ. Microbiol.">
        <title>Fungal ecological strategies reflected in gene transcription - a case study of two litter decomposers.</title>
        <authorList>
            <person name="Barbi F."/>
            <person name="Kohler A."/>
            <person name="Barry K."/>
            <person name="Baskaran P."/>
            <person name="Daum C."/>
            <person name="Fauchery L."/>
            <person name="Ihrmark K."/>
            <person name="Kuo A."/>
            <person name="LaButti K."/>
            <person name="Lipzen A."/>
            <person name="Morin E."/>
            <person name="Grigoriev I.V."/>
            <person name="Henrissat B."/>
            <person name="Lindahl B."/>
            <person name="Martin F."/>
        </authorList>
    </citation>
    <scope>NUCLEOTIDE SEQUENCE</scope>
    <source>
        <strain evidence="2">JB14</strain>
    </source>
</reference>
<evidence type="ECO:0000256" key="1">
    <source>
        <dbReference type="SAM" id="MobiDB-lite"/>
    </source>
</evidence>
<evidence type="ECO:0000313" key="3">
    <source>
        <dbReference type="Proteomes" id="UP000799118"/>
    </source>
</evidence>
<feature type="region of interest" description="Disordered" evidence="1">
    <location>
        <begin position="157"/>
        <end position="178"/>
    </location>
</feature>
<organism evidence="2 3">
    <name type="scientific">Gymnopus androsaceus JB14</name>
    <dbReference type="NCBI Taxonomy" id="1447944"/>
    <lineage>
        <taxon>Eukaryota</taxon>
        <taxon>Fungi</taxon>
        <taxon>Dikarya</taxon>
        <taxon>Basidiomycota</taxon>
        <taxon>Agaricomycotina</taxon>
        <taxon>Agaricomycetes</taxon>
        <taxon>Agaricomycetidae</taxon>
        <taxon>Agaricales</taxon>
        <taxon>Marasmiineae</taxon>
        <taxon>Omphalotaceae</taxon>
        <taxon>Gymnopus</taxon>
    </lineage>
</organism>
<dbReference type="EMBL" id="ML769920">
    <property type="protein sequence ID" value="KAE9386031.1"/>
    <property type="molecule type" value="Genomic_DNA"/>
</dbReference>
<evidence type="ECO:0008006" key="4">
    <source>
        <dbReference type="Google" id="ProtNLM"/>
    </source>
</evidence>
<name>A0A6A4GK63_9AGAR</name>
<accession>A0A6A4GK63</accession>
<proteinExistence type="predicted"/>
<evidence type="ECO:0000313" key="2">
    <source>
        <dbReference type="EMBL" id="KAE9386031.1"/>
    </source>
</evidence>
<dbReference type="Pfam" id="PF04305">
    <property type="entry name" value="DUF455"/>
    <property type="match status" value="1"/>
</dbReference>
<dbReference type="InterPro" id="IPR007402">
    <property type="entry name" value="DUF455"/>
</dbReference>
<dbReference type="Proteomes" id="UP000799118">
    <property type="component" value="Unassembled WGS sequence"/>
</dbReference>
<sequence>MSTPRPLRKFRKVGDKESIDVLEVIHADEVTHVTAGHRWFMWMCEQKQKEQGLVVDPVLEFREEVRRCWCGDIKGPFNIEDRENAGMSREFYEDLKGEMPYTDTVHKERVLVKDGPRMDMGSIREALPEVQAEYEPLGYCPFSFFFFNYHHHEPSGSSMTADMNSKDSQATPEWSSPERRFGDKELPLIANKIYIDIITYFDPPKDQSHSKFRAIAKE</sequence>
<dbReference type="PANTHER" id="PTHR42782:SF2">
    <property type="entry name" value="3-OXOACYL-[ACYL-CARRIER-PROTEIN] SYNTHASE-LIKE PROTEIN"/>
    <property type="match status" value="1"/>
</dbReference>
<dbReference type="PANTHER" id="PTHR42782">
    <property type="entry name" value="SI:CH73-314G15.3"/>
    <property type="match status" value="1"/>
</dbReference>
<dbReference type="AlphaFoldDB" id="A0A6A4GK63"/>
<keyword evidence="3" id="KW-1185">Reference proteome</keyword>
<gene>
    <name evidence="2" type="ORF">BT96DRAFT_1006486</name>
</gene>